<proteinExistence type="predicted"/>
<dbReference type="Proteomes" id="UP001168098">
    <property type="component" value="Unassembled WGS sequence"/>
</dbReference>
<feature type="compositionally biased region" description="Polar residues" evidence="7">
    <location>
        <begin position="29"/>
        <end position="39"/>
    </location>
</feature>
<evidence type="ECO:0000259" key="9">
    <source>
        <dbReference type="PROSITE" id="PS51294"/>
    </source>
</evidence>
<organism evidence="10 11">
    <name type="scientific">Vitis rotundifolia</name>
    <name type="common">Muscadine grape</name>
    <dbReference type="NCBI Taxonomy" id="103349"/>
    <lineage>
        <taxon>Eukaryota</taxon>
        <taxon>Viridiplantae</taxon>
        <taxon>Streptophyta</taxon>
        <taxon>Embryophyta</taxon>
        <taxon>Tracheophyta</taxon>
        <taxon>Spermatophyta</taxon>
        <taxon>Magnoliopsida</taxon>
        <taxon>eudicotyledons</taxon>
        <taxon>Gunneridae</taxon>
        <taxon>Pentapetalae</taxon>
        <taxon>rosids</taxon>
        <taxon>Vitales</taxon>
        <taxon>Vitaceae</taxon>
        <taxon>Viteae</taxon>
        <taxon>Vitis</taxon>
    </lineage>
</organism>
<keyword evidence="5" id="KW-0804">Transcription</keyword>
<comment type="caution">
    <text evidence="10">The sequence shown here is derived from an EMBL/GenBank/DDBJ whole genome shotgun (WGS) entry which is preliminary data.</text>
</comment>
<evidence type="ECO:0000256" key="5">
    <source>
        <dbReference type="ARBA" id="ARBA00023163"/>
    </source>
</evidence>
<dbReference type="GO" id="GO:0000978">
    <property type="term" value="F:RNA polymerase II cis-regulatory region sequence-specific DNA binding"/>
    <property type="evidence" value="ECO:0007669"/>
    <property type="project" value="TreeGrafter"/>
</dbReference>
<evidence type="ECO:0000256" key="4">
    <source>
        <dbReference type="ARBA" id="ARBA00023125"/>
    </source>
</evidence>
<feature type="domain" description="HTH myb-type" evidence="9">
    <location>
        <begin position="140"/>
        <end position="190"/>
    </location>
</feature>
<evidence type="ECO:0000313" key="11">
    <source>
        <dbReference type="Proteomes" id="UP001168098"/>
    </source>
</evidence>
<dbReference type="PANTHER" id="PTHR45614:SF266">
    <property type="entry name" value="TRANSCRIPTION FACTOR MYB3R-4"/>
    <property type="match status" value="1"/>
</dbReference>
<feature type="domain" description="HTH myb-type" evidence="9">
    <location>
        <begin position="32"/>
        <end position="83"/>
    </location>
</feature>
<dbReference type="Gene3D" id="1.10.10.60">
    <property type="entry name" value="Homeodomain-like"/>
    <property type="match status" value="3"/>
</dbReference>
<dbReference type="PANTHER" id="PTHR45614">
    <property type="entry name" value="MYB PROTEIN-RELATED"/>
    <property type="match status" value="1"/>
</dbReference>
<keyword evidence="6" id="KW-0539">Nucleus</keyword>
<keyword evidence="4" id="KW-0238">DNA-binding</keyword>
<keyword evidence="2" id="KW-0677">Repeat</keyword>
<feature type="compositionally biased region" description="Low complexity" evidence="7">
    <location>
        <begin position="1033"/>
        <end position="1046"/>
    </location>
</feature>
<feature type="compositionally biased region" description="Polar residues" evidence="7">
    <location>
        <begin position="816"/>
        <end position="849"/>
    </location>
</feature>
<dbReference type="GO" id="GO:0000981">
    <property type="term" value="F:DNA-binding transcription factor activity, RNA polymerase II-specific"/>
    <property type="evidence" value="ECO:0007669"/>
    <property type="project" value="TreeGrafter"/>
</dbReference>
<dbReference type="AlphaFoldDB" id="A0AA39A8G5"/>
<dbReference type="FunFam" id="1.10.10.60:FF:000324">
    <property type="entry name" value="Transcription factor MYB3R-2"/>
    <property type="match status" value="1"/>
</dbReference>
<evidence type="ECO:0000256" key="1">
    <source>
        <dbReference type="ARBA" id="ARBA00004123"/>
    </source>
</evidence>
<keyword evidence="3" id="KW-0805">Transcription regulation</keyword>
<feature type="domain" description="Myb-like" evidence="8">
    <location>
        <begin position="84"/>
        <end position="135"/>
    </location>
</feature>
<feature type="region of interest" description="Disordered" evidence="7">
    <location>
        <begin position="870"/>
        <end position="893"/>
    </location>
</feature>
<feature type="region of interest" description="Disordered" evidence="7">
    <location>
        <begin position="212"/>
        <end position="235"/>
    </location>
</feature>
<dbReference type="SMART" id="SM00717">
    <property type="entry name" value="SANT"/>
    <property type="match status" value="3"/>
</dbReference>
<feature type="compositionally biased region" description="Low complexity" evidence="7">
    <location>
        <begin position="214"/>
        <end position="226"/>
    </location>
</feature>
<feature type="region of interest" description="Disordered" evidence="7">
    <location>
        <begin position="526"/>
        <end position="545"/>
    </location>
</feature>
<feature type="region of interest" description="Disordered" evidence="7">
    <location>
        <begin position="1"/>
        <end position="40"/>
    </location>
</feature>
<evidence type="ECO:0000256" key="3">
    <source>
        <dbReference type="ARBA" id="ARBA00023015"/>
    </source>
</evidence>
<reference evidence="10 11" key="1">
    <citation type="journal article" date="2023" name="BMC Biotechnol.">
        <title>Vitis rotundifolia cv Carlos genome sequencing.</title>
        <authorList>
            <person name="Huff M."/>
            <person name="Hulse-Kemp A."/>
            <person name="Scheffler B."/>
            <person name="Youngblood R."/>
            <person name="Simpson S."/>
            <person name="Babiker E."/>
            <person name="Staton M."/>
        </authorList>
    </citation>
    <scope>NUCLEOTIDE SEQUENCE [LARGE SCALE GENOMIC DNA]</scope>
    <source>
        <tissue evidence="10">Leaf</tissue>
    </source>
</reference>
<evidence type="ECO:0000259" key="8">
    <source>
        <dbReference type="PROSITE" id="PS50090"/>
    </source>
</evidence>
<sequence length="1053" mass="115749">MESDRTITPPTEGVSDGFQKMRPPHGRTSGPTRRSTKGQWTAEEDEILCKAVQRYKGKNWKKIAECFKDRTDVQCLHRWQKVLNPELVKGPWSKEEDEVIIELVNKYGAKKWSTIAQHLPGRIGKQCRERWHNHLNPAINKEAWTQEEELALVRAHQIYGNKWAELTKFLPGRTDNAIKNHWNSSVKKKLDSYIASGLLAQFQGLPLVGHRNQSIHSSSSRMQQSSGDDSGAKGGIEAEEISECSQGSTAVGCSQSVSEMSNSALHTREEFQMTEESGQGKEQSSSPISCSKQYYASIEEVTLSIPEIPCELDCPSNYLEPNFPHDARISGSMEPQFNSNEQPAISSFELGQASSGLSSHFNGGNENQDTVSIPLQTSVGLNASSSMGNMGVDSDIPEHLLISEGDCCGFRFQEAGTDEYFSSENLTRCTNAIELECTGPLVCQSSDFQISETSGTSASQPYYPLRSEMLEASCCQSLLSVPSVHPAVDCTFIFGTETNQLSDCSLQTQGLDDFIYTNDSTNSICDNGTENKDLQEQPGPAKDSVNLVPVDSFGSGPSDIMHTCPSREGKQLAHTEQQDEGALFYEPPRFPSLDVPFFSCDLIQSGSDMQQEYSPLGIRQLMMSSMNCLTPFRLWDSPSRDDSPDAVLKSAAKTFTGTPSILKKRHRDLLSPSPLSERRSDKKLESDINQGFFCTSSLTKEFSRLDVMFDDSGTNQKSNSGPFDEDKENLAHVFVVGKEEGRDGPPPSHNRNSEVDFDGRNSLDKIRQGNADVDAKTKFDADADVQIQPSGVLVEQNMNHRVLFSPDQVGFKTDKTFGSSRRNRGNQFSRSSEATLKQHAPSESSSGNPCLSVVDLPAVVGKNHDGHLVAATSMPSTTSSNPQETMVGNAGNDDDVGTFSLFGETPFKRSIESPSAWKSPWFINSFVPGPRVDTEISVEDIEYFMSPGDRSYDAIGLMKQLSEHTAETFADAKEVLRIGASEMKSKERCSNNNNHDPDHQLENHSHLASEVLTEGRVLDFSDCGTPGKETTKGKSSAAPGFSSPSSYLLKGCR</sequence>
<dbReference type="FunFam" id="1.10.10.60:FF:000010">
    <property type="entry name" value="Transcriptional activator Myb isoform A"/>
    <property type="match status" value="1"/>
</dbReference>
<accession>A0AA39A8G5</accession>
<dbReference type="InterPro" id="IPR001005">
    <property type="entry name" value="SANT/Myb"/>
</dbReference>
<feature type="region of interest" description="Disordered" evidence="7">
    <location>
        <begin position="738"/>
        <end position="763"/>
    </location>
</feature>
<evidence type="ECO:0000256" key="2">
    <source>
        <dbReference type="ARBA" id="ARBA00022737"/>
    </source>
</evidence>
<dbReference type="InterPro" id="IPR050560">
    <property type="entry name" value="MYB_TF"/>
</dbReference>
<evidence type="ECO:0000313" key="10">
    <source>
        <dbReference type="EMBL" id="KAJ9702357.1"/>
    </source>
</evidence>
<dbReference type="PROSITE" id="PS50090">
    <property type="entry name" value="MYB_LIKE"/>
    <property type="match status" value="3"/>
</dbReference>
<dbReference type="InterPro" id="IPR017930">
    <property type="entry name" value="Myb_dom"/>
</dbReference>
<keyword evidence="11" id="KW-1185">Reference proteome</keyword>
<dbReference type="FunFam" id="1.10.10.60:FF:000016">
    <property type="entry name" value="Transcriptional activator Myb isoform A"/>
    <property type="match status" value="1"/>
</dbReference>
<feature type="region of interest" description="Disordered" evidence="7">
    <location>
        <begin position="1019"/>
        <end position="1053"/>
    </location>
</feature>
<dbReference type="PROSITE" id="PS51294">
    <property type="entry name" value="HTH_MYB"/>
    <property type="match status" value="3"/>
</dbReference>
<name>A0AA39A8G5_VITRO</name>
<dbReference type="EMBL" id="JARBHA010000004">
    <property type="protein sequence ID" value="KAJ9702357.1"/>
    <property type="molecule type" value="Genomic_DNA"/>
</dbReference>
<dbReference type="InterPro" id="IPR009057">
    <property type="entry name" value="Homeodomain-like_sf"/>
</dbReference>
<feature type="domain" description="HTH myb-type" evidence="9">
    <location>
        <begin position="84"/>
        <end position="139"/>
    </location>
</feature>
<dbReference type="CDD" id="cd00167">
    <property type="entry name" value="SANT"/>
    <property type="match status" value="3"/>
</dbReference>
<protein>
    <submittedName>
        <fullName evidence="10">Uncharacterized protein</fullName>
    </submittedName>
</protein>
<evidence type="ECO:0000256" key="6">
    <source>
        <dbReference type="ARBA" id="ARBA00023242"/>
    </source>
</evidence>
<gene>
    <name evidence="10" type="ORF">PVL29_004203</name>
</gene>
<dbReference type="Pfam" id="PF00249">
    <property type="entry name" value="Myb_DNA-binding"/>
    <property type="match status" value="3"/>
</dbReference>
<feature type="compositionally biased region" description="Basic and acidic residues" evidence="7">
    <location>
        <begin position="751"/>
        <end position="763"/>
    </location>
</feature>
<feature type="compositionally biased region" description="Polar residues" evidence="7">
    <location>
        <begin position="873"/>
        <end position="886"/>
    </location>
</feature>
<feature type="region of interest" description="Disordered" evidence="7">
    <location>
        <begin position="810"/>
        <end position="849"/>
    </location>
</feature>
<comment type="subcellular location">
    <subcellularLocation>
        <location evidence="1">Nucleus</location>
    </subcellularLocation>
</comment>
<feature type="region of interest" description="Disordered" evidence="7">
    <location>
        <begin position="663"/>
        <end position="682"/>
    </location>
</feature>
<feature type="domain" description="Myb-like" evidence="8">
    <location>
        <begin position="32"/>
        <end position="83"/>
    </location>
</feature>
<dbReference type="GO" id="GO:0005634">
    <property type="term" value="C:nucleus"/>
    <property type="evidence" value="ECO:0007669"/>
    <property type="project" value="UniProtKB-SubCell"/>
</dbReference>
<dbReference type="SUPFAM" id="SSF46689">
    <property type="entry name" value="Homeodomain-like"/>
    <property type="match status" value="2"/>
</dbReference>
<evidence type="ECO:0000256" key="7">
    <source>
        <dbReference type="SAM" id="MobiDB-lite"/>
    </source>
</evidence>
<feature type="domain" description="Myb-like" evidence="8">
    <location>
        <begin position="136"/>
        <end position="186"/>
    </location>
</feature>